<accession>A0A927HCZ8</accession>
<evidence type="ECO:0000313" key="8">
    <source>
        <dbReference type="EMBL" id="MBD3108938.1"/>
    </source>
</evidence>
<comment type="caution">
    <text evidence="8">The sequence shown here is derived from an EMBL/GenBank/DDBJ whole genome shotgun (WGS) entry which is preliminary data.</text>
</comment>
<dbReference type="AlphaFoldDB" id="A0A927HCZ8"/>
<evidence type="ECO:0000256" key="6">
    <source>
        <dbReference type="SAM" id="Phobius"/>
    </source>
</evidence>
<keyword evidence="2" id="KW-1003">Cell membrane</keyword>
<comment type="subcellular location">
    <subcellularLocation>
        <location evidence="1">Cell membrane</location>
        <topology evidence="1">Multi-pass membrane protein</topology>
    </subcellularLocation>
</comment>
<keyword evidence="3 6" id="KW-0812">Transmembrane</keyword>
<evidence type="ECO:0000256" key="2">
    <source>
        <dbReference type="ARBA" id="ARBA00022475"/>
    </source>
</evidence>
<dbReference type="RefSeq" id="WP_190998475.1">
    <property type="nucleotide sequence ID" value="NZ_JACXSI010000024.1"/>
</dbReference>
<dbReference type="Proteomes" id="UP000602076">
    <property type="component" value="Unassembled WGS sequence"/>
</dbReference>
<keyword evidence="4 6" id="KW-1133">Transmembrane helix</keyword>
<evidence type="ECO:0000256" key="4">
    <source>
        <dbReference type="ARBA" id="ARBA00022989"/>
    </source>
</evidence>
<dbReference type="Pfam" id="PF13396">
    <property type="entry name" value="PLDc_N"/>
    <property type="match status" value="1"/>
</dbReference>
<name>A0A927HCZ8_9BACI</name>
<dbReference type="EMBL" id="JACXSI010000024">
    <property type="protein sequence ID" value="MBD3108938.1"/>
    <property type="molecule type" value="Genomic_DNA"/>
</dbReference>
<keyword evidence="5 6" id="KW-0472">Membrane</keyword>
<dbReference type="InterPro" id="IPR027379">
    <property type="entry name" value="CLS_N"/>
</dbReference>
<feature type="domain" description="Cardiolipin synthase N-terminal" evidence="7">
    <location>
        <begin position="21"/>
        <end position="63"/>
    </location>
</feature>
<sequence>MDMETSKLMMILLPIFVLQLILLVTALVSLVKQEETQGPKWMWAIIIVFFNIIGPIVYFIIGRKQR</sequence>
<evidence type="ECO:0000259" key="7">
    <source>
        <dbReference type="Pfam" id="PF13396"/>
    </source>
</evidence>
<evidence type="ECO:0000313" key="9">
    <source>
        <dbReference type="Proteomes" id="UP000602076"/>
    </source>
</evidence>
<gene>
    <name evidence="8" type="ORF">IEO70_11255</name>
</gene>
<feature type="transmembrane region" description="Helical" evidence="6">
    <location>
        <begin position="42"/>
        <end position="61"/>
    </location>
</feature>
<organism evidence="8 9">
    <name type="scientific">Peribacillus faecalis</name>
    <dbReference type="NCBI Taxonomy" id="2772559"/>
    <lineage>
        <taxon>Bacteria</taxon>
        <taxon>Bacillati</taxon>
        <taxon>Bacillota</taxon>
        <taxon>Bacilli</taxon>
        <taxon>Bacillales</taxon>
        <taxon>Bacillaceae</taxon>
        <taxon>Peribacillus</taxon>
    </lineage>
</organism>
<proteinExistence type="predicted"/>
<keyword evidence="9" id="KW-1185">Reference proteome</keyword>
<protein>
    <submittedName>
        <fullName evidence="8">PLDc_N domain-containing protein</fullName>
    </submittedName>
</protein>
<reference evidence="8" key="1">
    <citation type="submission" date="2020-09" db="EMBL/GenBank/DDBJ databases">
        <title>Bacillus faecalis sp. nov., a moderately halophilic bacterium isolated from cow faeces.</title>
        <authorList>
            <person name="Jiang L."/>
            <person name="Lee J."/>
        </authorList>
    </citation>
    <scope>NUCLEOTIDE SEQUENCE</scope>
    <source>
        <strain evidence="8">AGMB 02131</strain>
    </source>
</reference>
<evidence type="ECO:0000256" key="3">
    <source>
        <dbReference type="ARBA" id="ARBA00022692"/>
    </source>
</evidence>
<evidence type="ECO:0000256" key="5">
    <source>
        <dbReference type="ARBA" id="ARBA00023136"/>
    </source>
</evidence>
<dbReference type="GO" id="GO:0005886">
    <property type="term" value="C:plasma membrane"/>
    <property type="evidence" value="ECO:0007669"/>
    <property type="project" value="UniProtKB-SubCell"/>
</dbReference>
<evidence type="ECO:0000256" key="1">
    <source>
        <dbReference type="ARBA" id="ARBA00004651"/>
    </source>
</evidence>